<dbReference type="EMBL" id="JAPUUL010000803">
    <property type="protein sequence ID" value="KAJ8129302.1"/>
    <property type="molecule type" value="Genomic_DNA"/>
</dbReference>
<comment type="caution">
    <text evidence="1">The sequence shown here is derived from an EMBL/GenBank/DDBJ whole genome shotgun (WGS) entry which is preliminary data.</text>
</comment>
<proteinExistence type="predicted"/>
<sequence>MPAEPSQPPPIPDQADYDDTPDLAYVPSLTGSGSTIGFSTEDSASVFSETPSQFTFDKSSYQPSLGSAKHSCPHSFTNIQTRDSHKDLTCERCKNKLDQSFLRCNYCAIRQCKSCQPGLQFDKIQEFDKGTNKNAHPSYLESVFFSKPKSREAVLQSVDALIEKIRAGKTSTELAEEPSRPTTQHVPPNEDKTNENSKDRLSSPLSALSSKSQTKAETTGTVYVAILMSGHDRQFLNAGDLNLLLGRDRKGQILAEEDIKSMAKSMPITPEALSQYFGPVLSGRSTGSSSSKQMPKSADSLRSHKDRESVLSRIPDRQSVKDSYDATTDEDCSSTSSSDESSITTRGIAGARKEEIIGEIILSITNWLRSGFLRLRMAAGRTTDGSCEGGSAPCGISEQSSQGYSQPTQKRKLGDRNDGQTEEEDGDDDDDAPHSGTDNKGKGREIQRFACPYFKYNPTKYQHWPICPGPGWLSVHRLKEHLYRKHRQAKFRCVRCWERFESEQDYFNHQRAPVPCELGEREPIEGFDADQEKQLKSRKKKSHLVSDIDKWRAVFQILFPHVPTDQIPSPFYEYEQLTSPASQAHETLTRCEEYVLRGLALQLREILVREFERDLQIIEQSLQQRAVESARAIVASLFQEFRTLQQQDRAPGTISGHGESQGHAGSSSSEAQPSRPDPMESHNIIFDAPEFDLDFLLGTDGSLSLFQGVLLEDIPQAPTDSGNNALKQSDSGYGSNNQEQPDE</sequence>
<organism evidence="1 2">
    <name type="scientific">Lasiodiplodia mahajangana</name>
    <dbReference type="NCBI Taxonomy" id="1108764"/>
    <lineage>
        <taxon>Eukaryota</taxon>
        <taxon>Fungi</taxon>
        <taxon>Dikarya</taxon>
        <taxon>Ascomycota</taxon>
        <taxon>Pezizomycotina</taxon>
        <taxon>Dothideomycetes</taxon>
        <taxon>Dothideomycetes incertae sedis</taxon>
        <taxon>Botryosphaeriales</taxon>
        <taxon>Botryosphaeriaceae</taxon>
        <taxon>Lasiodiplodia</taxon>
    </lineage>
</organism>
<evidence type="ECO:0000313" key="2">
    <source>
        <dbReference type="Proteomes" id="UP001153332"/>
    </source>
</evidence>
<reference evidence="1" key="1">
    <citation type="submission" date="2022-12" db="EMBL/GenBank/DDBJ databases">
        <title>Genome Sequence of Lasiodiplodia mahajangana.</title>
        <authorList>
            <person name="Buettner E."/>
        </authorList>
    </citation>
    <scope>NUCLEOTIDE SEQUENCE</scope>
    <source>
        <strain evidence="1">VT137</strain>
    </source>
</reference>
<dbReference type="Proteomes" id="UP001153332">
    <property type="component" value="Unassembled WGS sequence"/>
</dbReference>
<evidence type="ECO:0000313" key="1">
    <source>
        <dbReference type="EMBL" id="KAJ8129302.1"/>
    </source>
</evidence>
<accession>A0ACC2JPM5</accession>
<name>A0ACC2JPM5_9PEZI</name>
<gene>
    <name evidence="1" type="ORF">O1611_g4333</name>
</gene>
<protein>
    <submittedName>
        <fullName evidence="1">Uncharacterized protein</fullName>
    </submittedName>
</protein>
<keyword evidence="2" id="KW-1185">Reference proteome</keyword>